<proteinExistence type="predicted"/>
<dbReference type="Proteomes" id="UP001149165">
    <property type="component" value="Unassembled WGS sequence"/>
</dbReference>
<evidence type="ECO:0000313" key="2">
    <source>
        <dbReference type="EMBL" id="KAJ5115860.1"/>
    </source>
</evidence>
<accession>A0A9W9GC07</accession>
<feature type="transmembrane region" description="Helical" evidence="1">
    <location>
        <begin position="112"/>
        <end position="133"/>
    </location>
</feature>
<keyword evidence="3" id="KW-1185">Reference proteome</keyword>
<name>A0A9W9GC07_9EURO</name>
<keyword evidence="1" id="KW-0812">Transmembrane</keyword>
<keyword evidence="1" id="KW-0472">Membrane</keyword>
<organism evidence="2 3">
    <name type="scientific">Penicillium angulare</name>
    <dbReference type="NCBI Taxonomy" id="116970"/>
    <lineage>
        <taxon>Eukaryota</taxon>
        <taxon>Fungi</taxon>
        <taxon>Dikarya</taxon>
        <taxon>Ascomycota</taxon>
        <taxon>Pezizomycotina</taxon>
        <taxon>Eurotiomycetes</taxon>
        <taxon>Eurotiomycetidae</taxon>
        <taxon>Eurotiales</taxon>
        <taxon>Aspergillaceae</taxon>
        <taxon>Penicillium</taxon>
    </lineage>
</organism>
<evidence type="ECO:0000256" key="1">
    <source>
        <dbReference type="SAM" id="Phobius"/>
    </source>
</evidence>
<dbReference type="OrthoDB" id="4266594at2759"/>
<reference evidence="2" key="1">
    <citation type="submission" date="2022-11" db="EMBL/GenBank/DDBJ databases">
        <authorList>
            <person name="Petersen C."/>
        </authorList>
    </citation>
    <scope>NUCLEOTIDE SEQUENCE</scope>
    <source>
        <strain evidence="2">IBT 30069</strain>
    </source>
</reference>
<sequence>MDAIVNLATNTNTNSTQPDYCYYSRDSFPSLPDTPKYYAEVPLYQTVKPSDNMSEILQSCCHSEVWLYSDPRPCTAVCNSTSEKQAQDVAYCLNEKGIDYGGHLKDSAGARVTVPMGICTTLLVGGLVFSGMFL</sequence>
<dbReference type="EMBL" id="JAPQKH010000001">
    <property type="protein sequence ID" value="KAJ5115860.1"/>
    <property type="molecule type" value="Genomic_DNA"/>
</dbReference>
<keyword evidence="1" id="KW-1133">Transmembrane helix</keyword>
<dbReference type="AlphaFoldDB" id="A0A9W9GC07"/>
<reference evidence="2" key="2">
    <citation type="journal article" date="2023" name="IMA Fungus">
        <title>Comparative genomic study of the Penicillium genus elucidates a diverse pangenome and 15 lateral gene transfer events.</title>
        <authorList>
            <person name="Petersen C."/>
            <person name="Sorensen T."/>
            <person name="Nielsen M.R."/>
            <person name="Sondergaard T.E."/>
            <person name="Sorensen J.L."/>
            <person name="Fitzpatrick D.A."/>
            <person name="Frisvad J.C."/>
            <person name="Nielsen K.L."/>
        </authorList>
    </citation>
    <scope>NUCLEOTIDE SEQUENCE</scope>
    <source>
        <strain evidence="2">IBT 30069</strain>
    </source>
</reference>
<evidence type="ECO:0000313" key="3">
    <source>
        <dbReference type="Proteomes" id="UP001149165"/>
    </source>
</evidence>
<gene>
    <name evidence="2" type="ORF">N7456_000208</name>
</gene>
<protein>
    <submittedName>
        <fullName evidence="2">Uncharacterized protein</fullName>
    </submittedName>
</protein>
<comment type="caution">
    <text evidence="2">The sequence shown here is derived from an EMBL/GenBank/DDBJ whole genome shotgun (WGS) entry which is preliminary data.</text>
</comment>